<evidence type="ECO:0000313" key="2">
    <source>
        <dbReference type="Proteomes" id="UP000016944"/>
    </source>
</evidence>
<sequence>MTLPAFQSRSSKDAHGTHCTFRSLGSKGLIVFQRDGTLMRRKRPPGHFMLGDVSSQFVDMLAKLREHELRFGFISSDRGMDAGSRGELEYRALTRLLDQLLTVRGAMPDFWIACSELHRKHEAENRLPRRNRQIPDTGFIGIATEWYGIERQETVYVGSSATGPAEIGSSGVIHVPYSSFHYDQTFWPAVQGERATAHENAQIEHLYARIRKVFAREDHVRHQQAQLP</sequence>
<dbReference type="AlphaFoldDB" id="U4Q761"/>
<keyword evidence="1" id="KW-0614">Plasmid</keyword>
<reference evidence="1 2" key="1">
    <citation type="journal article" date="2013" name="Genome Announc.">
        <title>Complete Genome Sequence of the Sesbania Symbiont and Rice Growth-Promoting Endophyte Rhizobium sp. Strain IRBG74.</title>
        <authorList>
            <person name="Crook M.B."/>
            <person name="Mitra S."/>
            <person name="Ane J.M."/>
            <person name="Sadowsky M.J."/>
            <person name="Gyaneshwar P."/>
        </authorList>
    </citation>
    <scope>NUCLEOTIDE SEQUENCE [LARGE SCALE GENOMIC DNA]</scope>
    <source>
        <strain evidence="1 2">IRBG74</strain>
        <plasmid evidence="2">IRBL74_p</plasmid>
    </source>
</reference>
<protein>
    <submittedName>
        <fullName evidence="1">HAD-like protein</fullName>
    </submittedName>
</protein>
<dbReference type="EMBL" id="HG518324">
    <property type="protein sequence ID" value="CDI11920.1"/>
    <property type="molecule type" value="Genomic_DNA"/>
</dbReference>
<organism evidence="1 2">
    <name type="scientific">Agrobacterium pusense</name>
    <dbReference type="NCBI Taxonomy" id="648995"/>
    <lineage>
        <taxon>Bacteria</taxon>
        <taxon>Pseudomonadati</taxon>
        <taxon>Pseudomonadota</taxon>
        <taxon>Alphaproteobacteria</taxon>
        <taxon>Hyphomicrobiales</taxon>
        <taxon>Rhizobiaceae</taxon>
        <taxon>Rhizobium/Agrobacterium group</taxon>
        <taxon>Agrobacterium</taxon>
    </lineage>
</organism>
<dbReference type="SUPFAM" id="SSF56784">
    <property type="entry name" value="HAD-like"/>
    <property type="match status" value="1"/>
</dbReference>
<geneLocation type="plasmid" evidence="1 2">
    <name>IRBL74_p</name>
</geneLocation>
<dbReference type="InterPro" id="IPR036412">
    <property type="entry name" value="HAD-like_sf"/>
</dbReference>
<accession>U4Q761</accession>
<dbReference type="PATRIC" id="fig|424182.3.peg.4937"/>
<proteinExistence type="predicted"/>
<dbReference type="Gene3D" id="3.40.50.1000">
    <property type="entry name" value="HAD superfamily/HAD-like"/>
    <property type="match status" value="1"/>
</dbReference>
<name>U4Q761_9HYPH</name>
<dbReference type="InterPro" id="IPR023214">
    <property type="entry name" value="HAD_sf"/>
</dbReference>
<dbReference type="KEGG" id="rir:BN877_p0191"/>
<evidence type="ECO:0000313" key="1">
    <source>
        <dbReference type="EMBL" id="CDI11920.1"/>
    </source>
</evidence>
<dbReference type="Proteomes" id="UP000016944">
    <property type="component" value="Plasmid IRBL74_p"/>
</dbReference>
<dbReference type="HOGENOM" id="CLU_1198998_0_0_5"/>
<gene>
    <name evidence="1" type="ORF">BN877_p0191</name>
</gene>